<dbReference type="AlphaFoldDB" id="A0A0U1DML3"/>
<evidence type="ECO:0000256" key="2">
    <source>
        <dbReference type="ARBA" id="ARBA00023002"/>
    </source>
</evidence>
<evidence type="ECO:0000256" key="1">
    <source>
        <dbReference type="ARBA" id="ARBA00006484"/>
    </source>
</evidence>
<evidence type="ECO:0000313" key="3">
    <source>
        <dbReference type="EMBL" id="CQD18588.1"/>
    </source>
</evidence>
<dbReference type="RefSeq" id="WP_090422616.1">
    <property type="nucleotide sequence ID" value="NZ_CTEC01000002.1"/>
</dbReference>
<evidence type="ECO:0000313" key="4">
    <source>
        <dbReference type="Proteomes" id="UP000199601"/>
    </source>
</evidence>
<keyword evidence="4" id="KW-1185">Reference proteome</keyword>
<dbReference type="PANTHER" id="PTHR44196">
    <property type="entry name" value="DEHYDROGENASE/REDUCTASE SDR FAMILY MEMBER 7B"/>
    <property type="match status" value="1"/>
</dbReference>
<protein>
    <submittedName>
        <fullName evidence="3">Short chain dehydrogenase</fullName>
    </submittedName>
</protein>
<dbReference type="CDD" id="cd05233">
    <property type="entry name" value="SDR_c"/>
    <property type="match status" value="1"/>
</dbReference>
<organism evidence="3 4">
    <name type="scientific">Mycobacterium europaeum</name>
    <dbReference type="NCBI Taxonomy" id="761804"/>
    <lineage>
        <taxon>Bacteria</taxon>
        <taxon>Bacillati</taxon>
        <taxon>Actinomycetota</taxon>
        <taxon>Actinomycetes</taxon>
        <taxon>Mycobacteriales</taxon>
        <taxon>Mycobacteriaceae</taxon>
        <taxon>Mycobacterium</taxon>
        <taxon>Mycobacterium simiae complex</taxon>
    </lineage>
</organism>
<dbReference type="PANTHER" id="PTHR44196:SF1">
    <property type="entry name" value="DEHYDROGENASE_REDUCTASE SDR FAMILY MEMBER 7B"/>
    <property type="match status" value="1"/>
</dbReference>
<dbReference type="GO" id="GO:0016491">
    <property type="term" value="F:oxidoreductase activity"/>
    <property type="evidence" value="ECO:0007669"/>
    <property type="project" value="UniProtKB-KW"/>
</dbReference>
<dbReference type="SUPFAM" id="SSF51735">
    <property type="entry name" value="NAD(P)-binding Rossmann-fold domains"/>
    <property type="match status" value="1"/>
</dbReference>
<dbReference type="InterPro" id="IPR002347">
    <property type="entry name" value="SDR_fam"/>
</dbReference>
<sequence>MIIEGKVFVVTGAGSGIGRDVVFALADKGARVAAVDNNGAALQETVALARNHSDRISTHIADVTDRVAVSSLPDSAAREHGVVDGLVNVAGVIHRFARVNDLEFTEIERIMDINFYGVLNMTKAFLPVLLKRPQAHITAVSSMGSFVPVPGQTIYGASKAAVKLLMEGLNSELRDTNVGVSVVFPGAIATSIAVNSGAMTPAQNAATAATMRMTPSPVAAAKLVRGIEKGSYHVFIGADSVLLDKLSRLMPARSAKIVYTRMRNLLAGQPDHD</sequence>
<dbReference type="EMBL" id="CTEC01000002">
    <property type="protein sequence ID" value="CQD18588.1"/>
    <property type="molecule type" value="Genomic_DNA"/>
</dbReference>
<dbReference type="Proteomes" id="UP000199601">
    <property type="component" value="Unassembled WGS sequence"/>
</dbReference>
<name>A0A0U1DML3_9MYCO</name>
<dbReference type="Pfam" id="PF00106">
    <property type="entry name" value="adh_short"/>
    <property type="match status" value="1"/>
</dbReference>
<reference evidence="4" key="1">
    <citation type="submission" date="2015-03" db="EMBL/GenBank/DDBJ databases">
        <authorList>
            <person name="Urmite Genomes"/>
        </authorList>
    </citation>
    <scope>NUCLEOTIDE SEQUENCE [LARGE SCALE GENOMIC DNA]</scope>
    <source>
        <strain evidence="4">CSUR P1344</strain>
    </source>
</reference>
<accession>A0A0U1DML3</accession>
<dbReference type="GO" id="GO:0016020">
    <property type="term" value="C:membrane"/>
    <property type="evidence" value="ECO:0007669"/>
    <property type="project" value="TreeGrafter"/>
</dbReference>
<comment type="similarity">
    <text evidence="1">Belongs to the short-chain dehydrogenases/reductases (SDR) family.</text>
</comment>
<dbReference type="Gene3D" id="3.40.50.720">
    <property type="entry name" value="NAD(P)-binding Rossmann-like Domain"/>
    <property type="match status" value="1"/>
</dbReference>
<gene>
    <name evidence="3" type="ORF">BN000_04236</name>
</gene>
<dbReference type="PRINTS" id="PR00081">
    <property type="entry name" value="GDHRDH"/>
</dbReference>
<keyword evidence="2" id="KW-0560">Oxidoreductase</keyword>
<proteinExistence type="inferred from homology"/>
<dbReference type="InterPro" id="IPR036291">
    <property type="entry name" value="NAD(P)-bd_dom_sf"/>
</dbReference>